<protein>
    <submittedName>
        <fullName evidence="6">Nucleolar protein 12-domain-containing protein</fullName>
    </submittedName>
</protein>
<comment type="similarity">
    <text evidence="2">Belongs to the RRP17 family.</text>
</comment>
<dbReference type="EMBL" id="MU001639">
    <property type="protein sequence ID" value="KAF2480768.1"/>
    <property type="molecule type" value="Genomic_DNA"/>
</dbReference>
<dbReference type="RefSeq" id="XP_033587338.1">
    <property type="nucleotide sequence ID" value="XM_033737548.1"/>
</dbReference>
<proteinExistence type="inferred from homology"/>
<dbReference type="Pfam" id="PF09805">
    <property type="entry name" value="Nop25"/>
    <property type="match status" value="1"/>
</dbReference>
<organism evidence="6 7">
    <name type="scientific">Neohortaea acidophila</name>
    <dbReference type="NCBI Taxonomy" id="245834"/>
    <lineage>
        <taxon>Eukaryota</taxon>
        <taxon>Fungi</taxon>
        <taxon>Dikarya</taxon>
        <taxon>Ascomycota</taxon>
        <taxon>Pezizomycotina</taxon>
        <taxon>Dothideomycetes</taxon>
        <taxon>Dothideomycetidae</taxon>
        <taxon>Mycosphaerellales</taxon>
        <taxon>Teratosphaeriaceae</taxon>
        <taxon>Neohortaea</taxon>
    </lineage>
</organism>
<keyword evidence="7" id="KW-1185">Reference proteome</keyword>
<dbReference type="PANTHER" id="PTHR14577">
    <property type="entry name" value="NUCLEOLAR PROTEIN 12"/>
    <property type="match status" value="1"/>
</dbReference>
<keyword evidence="4" id="KW-0539">Nucleus</keyword>
<evidence type="ECO:0000256" key="2">
    <source>
        <dbReference type="ARBA" id="ARBA00007175"/>
    </source>
</evidence>
<feature type="compositionally biased region" description="Basic residues" evidence="5">
    <location>
        <begin position="160"/>
        <end position="176"/>
    </location>
</feature>
<feature type="compositionally biased region" description="Basic and acidic residues" evidence="5">
    <location>
        <begin position="44"/>
        <end position="65"/>
    </location>
</feature>
<dbReference type="Proteomes" id="UP000799767">
    <property type="component" value="Unassembled WGS sequence"/>
</dbReference>
<evidence type="ECO:0000256" key="4">
    <source>
        <dbReference type="ARBA" id="ARBA00023242"/>
    </source>
</evidence>
<gene>
    <name evidence="6" type="ORF">BDY17DRAFT_326645</name>
</gene>
<accession>A0A6A6PL17</accession>
<dbReference type="OrthoDB" id="551633at2759"/>
<evidence type="ECO:0000256" key="5">
    <source>
        <dbReference type="SAM" id="MobiDB-lite"/>
    </source>
</evidence>
<reference evidence="6" key="1">
    <citation type="journal article" date="2020" name="Stud. Mycol.">
        <title>101 Dothideomycetes genomes: a test case for predicting lifestyles and emergence of pathogens.</title>
        <authorList>
            <person name="Haridas S."/>
            <person name="Albert R."/>
            <person name="Binder M."/>
            <person name="Bloem J."/>
            <person name="Labutti K."/>
            <person name="Salamov A."/>
            <person name="Andreopoulos B."/>
            <person name="Baker S."/>
            <person name="Barry K."/>
            <person name="Bills G."/>
            <person name="Bluhm B."/>
            <person name="Cannon C."/>
            <person name="Castanera R."/>
            <person name="Culley D."/>
            <person name="Daum C."/>
            <person name="Ezra D."/>
            <person name="Gonzalez J."/>
            <person name="Henrissat B."/>
            <person name="Kuo A."/>
            <person name="Liang C."/>
            <person name="Lipzen A."/>
            <person name="Lutzoni F."/>
            <person name="Magnuson J."/>
            <person name="Mondo S."/>
            <person name="Nolan M."/>
            <person name="Ohm R."/>
            <person name="Pangilinan J."/>
            <person name="Park H.-J."/>
            <person name="Ramirez L."/>
            <person name="Alfaro M."/>
            <person name="Sun H."/>
            <person name="Tritt A."/>
            <person name="Yoshinaga Y."/>
            <person name="Zwiers L.-H."/>
            <person name="Turgeon B."/>
            <person name="Goodwin S."/>
            <person name="Spatafora J."/>
            <person name="Crous P."/>
            <person name="Grigoriev I."/>
        </authorList>
    </citation>
    <scope>NUCLEOTIDE SEQUENCE</scope>
    <source>
        <strain evidence="6">CBS 113389</strain>
    </source>
</reference>
<dbReference type="InterPro" id="IPR019186">
    <property type="entry name" value="Nucleolar_protein_12"/>
</dbReference>
<evidence type="ECO:0000256" key="3">
    <source>
        <dbReference type="ARBA" id="ARBA00023054"/>
    </source>
</evidence>
<name>A0A6A6PL17_9PEZI</name>
<feature type="region of interest" description="Disordered" evidence="5">
    <location>
        <begin position="32"/>
        <end position="65"/>
    </location>
</feature>
<dbReference type="AlphaFoldDB" id="A0A6A6PL17"/>
<dbReference type="GO" id="GO:0005730">
    <property type="term" value="C:nucleolus"/>
    <property type="evidence" value="ECO:0007669"/>
    <property type="project" value="UniProtKB-SubCell"/>
</dbReference>
<feature type="region of interest" description="Disordered" evidence="5">
    <location>
        <begin position="79"/>
        <end position="108"/>
    </location>
</feature>
<dbReference type="PANTHER" id="PTHR14577:SF0">
    <property type="entry name" value="NUCLEOLAR PROTEIN 12"/>
    <property type="match status" value="1"/>
</dbReference>
<dbReference type="GO" id="GO:0019843">
    <property type="term" value="F:rRNA binding"/>
    <property type="evidence" value="ECO:0007669"/>
    <property type="project" value="TreeGrafter"/>
</dbReference>
<evidence type="ECO:0000313" key="6">
    <source>
        <dbReference type="EMBL" id="KAF2480768.1"/>
    </source>
</evidence>
<dbReference type="GeneID" id="54478550"/>
<feature type="compositionally biased region" description="Basic and acidic residues" evidence="5">
    <location>
        <begin position="177"/>
        <end position="198"/>
    </location>
</feature>
<keyword evidence="3" id="KW-0175">Coiled coil</keyword>
<evidence type="ECO:0000256" key="1">
    <source>
        <dbReference type="ARBA" id="ARBA00004604"/>
    </source>
</evidence>
<feature type="region of interest" description="Disordered" evidence="5">
    <location>
        <begin position="132"/>
        <end position="205"/>
    </location>
</feature>
<sequence>MAPPAKRRKLHQVEEITFDVAARQEYLTGFHKRKQQRIQNARESAAKRDKEERVKERQQLRAQRQEDLAQHVAEVKAVLKRQNPEVESTEGASDEEASAEWNGIVDQDVAADEEYVDEDKFTTVTVEALDLTHAAEEEEEEERRKMRAQEESEAASQLAAKKKRPWAKDQPKKKKFRYESKGERQAGRQKQKMKDRAAKDRRKGT</sequence>
<comment type="subcellular location">
    <subcellularLocation>
        <location evidence="1">Nucleus</location>
        <location evidence="1">Nucleolus</location>
    </subcellularLocation>
</comment>
<evidence type="ECO:0000313" key="7">
    <source>
        <dbReference type="Proteomes" id="UP000799767"/>
    </source>
</evidence>